<dbReference type="PROSITE" id="PS50075">
    <property type="entry name" value="CARRIER"/>
    <property type="match status" value="1"/>
</dbReference>
<gene>
    <name evidence="2" type="ORF">ACFP2T_48040</name>
</gene>
<feature type="domain" description="Carrier" evidence="1">
    <location>
        <begin position="534"/>
        <end position="576"/>
    </location>
</feature>
<dbReference type="InterPro" id="IPR025110">
    <property type="entry name" value="AMP-bd_C"/>
</dbReference>
<sequence>MAEVYLGGVHDRIAEQALRDPARAAVVADGDSVAYEELQQRANRLAQYLRGVGVRPDSVVGLCLPRGVDLVVAMVAVWKAGAAYLPLDPGYPAERLAFMMADTGMSALVGHRAVAGGSVPDTPMGWSPESVPGDAVAVWLDDPATVARIADCPDAPPAVAVEPAGLACVIYTSGSTGQPKASLVPHESLLAVYAGWSRAHFPTDAGYRWLSLASASFDVFTGDVVRALCSGGTLVLGEPGAQLDPGGFARLLAGAGIEALECAPQYVDGLVEFVAGSEVPLPQLRLLVVTTEVWRVPAAVRARQVLGSGVRLLTAYGVTEATIDSTYSDLAGLVDGDGPVPIGGPLPGSRLRLLDGYLNPVPVGVVGEVFLGGPTVTRGYGGNPDLTAQRFVADPFAGDGSRLYRTGDLARWRPDGQVEFLGRADTQVKVRGFRVEPGEVEHVLTTHPDVSAAVVIADQQQRLLAYLVPTDPATGTPAADELRRLLRERLPEFMIPALFIELTTLPLTPNGKIDRAALPAPDATRPDTGEIYVAPSGMAQELLAGIWAELLGLEQVGAHDNFFELGGHSLLATQVV</sequence>
<comment type="caution">
    <text evidence="2">The sequence shown here is derived from an EMBL/GenBank/DDBJ whole genome shotgun (WGS) entry which is preliminary data.</text>
</comment>
<dbReference type="Gene3D" id="3.30.300.30">
    <property type="match status" value="1"/>
</dbReference>
<dbReference type="InterPro" id="IPR045851">
    <property type="entry name" value="AMP-bd_C_sf"/>
</dbReference>
<dbReference type="PROSITE" id="PS00455">
    <property type="entry name" value="AMP_BINDING"/>
    <property type="match status" value="1"/>
</dbReference>
<organism evidence="2 3">
    <name type="scientific">Plantactinospora solaniradicis</name>
    <dbReference type="NCBI Taxonomy" id="1723736"/>
    <lineage>
        <taxon>Bacteria</taxon>
        <taxon>Bacillati</taxon>
        <taxon>Actinomycetota</taxon>
        <taxon>Actinomycetes</taxon>
        <taxon>Micromonosporales</taxon>
        <taxon>Micromonosporaceae</taxon>
        <taxon>Plantactinospora</taxon>
    </lineage>
</organism>
<accession>A0ABW1KV21</accession>
<dbReference type="Gene3D" id="2.30.38.10">
    <property type="entry name" value="Luciferase, Domain 3"/>
    <property type="match status" value="1"/>
</dbReference>
<dbReference type="CDD" id="cd05930">
    <property type="entry name" value="A_NRPS"/>
    <property type="match status" value="1"/>
</dbReference>
<name>A0ABW1KV21_9ACTN</name>
<dbReference type="EMBL" id="JBHSPR010000160">
    <property type="protein sequence ID" value="MFC6023888.1"/>
    <property type="molecule type" value="Genomic_DNA"/>
</dbReference>
<dbReference type="PANTHER" id="PTHR45527">
    <property type="entry name" value="NONRIBOSOMAL PEPTIDE SYNTHETASE"/>
    <property type="match status" value="1"/>
</dbReference>
<dbReference type="Pfam" id="PF00501">
    <property type="entry name" value="AMP-binding"/>
    <property type="match status" value="1"/>
</dbReference>
<dbReference type="Gene3D" id="1.10.1200.10">
    <property type="entry name" value="ACP-like"/>
    <property type="match status" value="1"/>
</dbReference>
<dbReference type="InterPro" id="IPR036736">
    <property type="entry name" value="ACP-like_sf"/>
</dbReference>
<dbReference type="RefSeq" id="WP_377434822.1">
    <property type="nucleotide sequence ID" value="NZ_JBHSPR010000160.1"/>
</dbReference>
<dbReference type="PANTHER" id="PTHR45527:SF1">
    <property type="entry name" value="FATTY ACID SYNTHASE"/>
    <property type="match status" value="1"/>
</dbReference>
<reference evidence="3" key="1">
    <citation type="journal article" date="2019" name="Int. J. Syst. Evol. Microbiol.">
        <title>The Global Catalogue of Microorganisms (GCM) 10K type strain sequencing project: providing services to taxonomists for standard genome sequencing and annotation.</title>
        <authorList>
            <consortium name="The Broad Institute Genomics Platform"/>
            <consortium name="The Broad Institute Genome Sequencing Center for Infectious Disease"/>
            <person name="Wu L."/>
            <person name="Ma J."/>
        </authorList>
    </citation>
    <scope>NUCLEOTIDE SEQUENCE [LARGE SCALE GENOMIC DNA]</scope>
    <source>
        <strain evidence="3">ZS-35-S2</strain>
    </source>
</reference>
<evidence type="ECO:0000313" key="3">
    <source>
        <dbReference type="Proteomes" id="UP001596203"/>
    </source>
</evidence>
<evidence type="ECO:0000259" key="1">
    <source>
        <dbReference type="PROSITE" id="PS50075"/>
    </source>
</evidence>
<dbReference type="Proteomes" id="UP001596203">
    <property type="component" value="Unassembled WGS sequence"/>
</dbReference>
<dbReference type="Gene3D" id="3.40.50.980">
    <property type="match status" value="2"/>
</dbReference>
<dbReference type="Pfam" id="PF13193">
    <property type="entry name" value="AMP-binding_C"/>
    <property type="match status" value="1"/>
</dbReference>
<keyword evidence="3" id="KW-1185">Reference proteome</keyword>
<evidence type="ECO:0000313" key="2">
    <source>
        <dbReference type="EMBL" id="MFC6023888.1"/>
    </source>
</evidence>
<protein>
    <submittedName>
        <fullName evidence="2">Amino acid adenylation domain-containing protein</fullName>
    </submittedName>
</protein>
<dbReference type="InterPro" id="IPR020845">
    <property type="entry name" value="AMP-binding_CS"/>
</dbReference>
<dbReference type="NCBIfam" id="TIGR01733">
    <property type="entry name" value="AA-adenyl-dom"/>
    <property type="match status" value="1"/>
</dbReference>
<dbReference type="InterPro" id="IPR009081">
    <property type="entry name" value="PP-bd_ACP"/>
</dbReference>
<dbReference type="InterPro" id="IPR000873">
    <property type="entry name" value="AMP-dep_synth/lig_dom"/>
</dbReference>
<dbReference type="Pfam" id="PF00550">
    <property type="entry name" value="PP-binding"/>
    <property type="match status" value="1"/>
</dbReference>
<dbReference type="InterPro" id="IPR010071">
    <property type="entry name" value="AA_adenyl_dom"/>
</dbReference>
<dbReference type="SUPFAM" id="SSF56801">
    <property type="entry name" value="Acetyl-CoA synthetase-like"/>
    <property type="match status" value="1"/>
</dbReference>
<proteinExistence type="predicted"/>
<feature type="non-terminal residue" evidence="2">
    <location>
        <position position="576"/>
    </location>
</feature>